<name>A0A7W7AKS8_9SPHN</name>
<evidence type="ECO:0000256" key="9">
    <source>
        <dbReference type="ARBA" id="ARBA00030642"/>
    </source>
</evidence>
<evidence type="ECO:0000256" key="14">
    <source>
        <dbReference type="PROSITE-ProRule" id="PRU00278"/>
    </source>
</evidence>
<dbReference type="GO" id="GO:0005886">
    <property type="term" value="C:plasma membrane"/>
    <property type="evidence" value="ECO:0007669"/>
    <property type="project" value="UniProtKB-SubCell"/>
</dbReference>
<feature type="coiled-coil region" evidence="15">
    <location>
        <begin position="53"/>
        <end position="84"/>
    </location>
</feature>
<dbReference type="InterPro" id="IPR027304">
    <property type="entry name" value="Trigger_fact/SurA_dom_sf"/>
</dbReference>
<evidence type="ECO:0000256" key="8">
    <source>
        <dbReference type="ARBA" id="ARBA00023186"/>
    </source>
</evidence>
<sequence>MLGFFRRLINSKVGLIVTFITLGIIALAFAAGDVSNIRNVGLGALSGNDVATIGKAKITVDELRQRAQQEIEQARQQQPGLDAKQYLAAGGLDAAVQQLITTVGLAEFGRENGMVVSKRLVDGQIASIPALQGPNGKFDETLYRRILAERRLTDAQIRQDIARDVLVRQLTAPTIGATTVGQQLALPYASLLLEKRAGEVGIVPVSALPQGPAPTAQEIQSFYGRNLARYRLPERRSVRYAVVTPARLAAQSTPTEAEIAQAYQKNRAQYQATEKRVVTQVTLADQASADALAAKVRGGTSIADAARAIGLEAATLPALDKAGLAAQASPALADAAFAAGKGAVIGPVKGAIGFVVARVDSIEQIAGRSLDQVRAQLAADLAKQKTQAALAALHDKLDDALSGGATFDEVIADAKLTPQTSPALAQGGVDPLNPAAKPDPALAPLIAAGFAAEDGDSPQLVQTGTDGSFAVVAVGQTQPAAPRPLADVRNQVVADLIADRRRQSARTIANAVLAKVKAGMPLAQALRASGVSLPAPQPVSASRGDVLQAQGRNPALALLFSVPQGQARLLEAPGDAGWLIVKTDRIERGNATGNAAAIAAARGGLSRSMGGEYAEQFARAARAAIGTKVDSRAIARVRADLAGDTPAGGQ</sequence>
<comment type="similarity">
    <text evidence="11">Belongs to the PpiD chaperone family.</text>
</comment>
<evidence type="ECO:0000256" key="4">
    <source>
        <dbReference type="ARBA" id="ARBA00022519"/>
    </source>
</evidence>
<evidence type="ECO:0000256" key="1">
    <source>
        <dbReference type="ARBA" id="ARBA00004382"/>
    </source>
</evidence>
<evidence type="ECO:0000313" key="18">
    <source>
        <dbReference type="Proteomes" id="UP000574769"/>
    </source>
</evidence>
<dbReference type="Gene3D" id="1.10.4030.10">
    <property type="entry name" value="Porin chaperone SurA, peptide-binding domain"/>
    <property type="match status" value="1"/>
</dbReference>
<dbReference type="InterPro" id="IPR000297">
    <property type="entry name" value="PPIase_PpiC"/>
</dbReference>
<dbReference type="PANTHER" id="PTHR47529">
    <property type="entry name" value="PEPTIDYL-PROLYL CIS-TRANS ISOMERASE D"/>
    <property type="match status" value="1"/>
</dbReference>
<dbReference type="GO" id="GO:0003755">
    <property type="term" value="F:peptidyl-prolyl cis-trans isomerase activity"/>
    <property type="evidence" value="ECO:0007669"/>
    <property type="project" value="UniProtKB-KW"/>
</dbReference>
<dbReference type="RefSeq" id="WP_184114068.1">
    <property type="nucleotide sequence ID" value="NZ_JACHNY010000003.1"/>
</dbReference>
<keyword evidence="5" id="KW-0812">Transmembrane</keyword>
<keyword evidence="6" id="KW-1133">Transmembrane helix</keyword>
<keyword evidence="4" id="KW-0997">Cell inner membrane</keyword>
<comment type="subcellular location">
    <subcellularLocation>
        <location evidence="1">Cell inner membrane</location>
        <topology evidence="1">Single-pass type II membrane protein</topology>
        <orientation evidence="1">Periplasmic side</orientation>
    </subcellularLocation>
</comment>
<dbReference type="SUPFAM" id="SSF54534">
    <property type="entry name" value="FKBP-like"/>
    <property type="match status" value="1"/>
</dbReference>
<dbReference type="EMBL" id="JACHNY010000003">
    <property type="protein sequence ID" value="MBB4617847.1"/>
    <property type="molecule type" value="Genomic_DNA"/>
</dbReference>
<evidence type="ECO:0000256" key="13">
    <source>
        <dbReference type="ARBA" id="ARBA00042775"/>
    </source>
</evidence>
<evidence type="ECO:0000256" key="11">
    <source>
        <dbReference type="ARBA" id="ARBA00038408"/>
    </source>
</evidence>
<dbReference type="PANTHER" id="PTHR47529:SF1">
    <property type="entry name" value="PERIPLASMIC CHAPERONE PPID"/>
    <property type="match status" value="1"/>
</dbReference>
<protein>
    <recommendedName>
        <fullName evidence="2">Parvulin-like PPIase</fullName>
    </recommendedName>
    <alternativeName>
        <fullName evidence="9">Peptidyl-prolyl cis-trans isomerase plp</fullName>
    </alternativeName>
    <alternativeName>
        <fullName evidence="12">Periplasmic chaperone PpiD</fullName>
    </alternativeName>
    <alternativeName>
        <fullName evidence="13">Periplasmic folding chaperone</fullName>
    </alternativeName>
    <alternativeName>
        <fullName evidence="10">Rotamase plp</fullName>
    </alternativeName>
</protein>
<evidence type="ECO:0000256" key="15">
    <source>
        <dbReference type="SAM" id="Coils"/>
    </source>
</evidence>
<keyword evidence="15" id="KW-0175">Coiled coil</keyword>
<evidence type="ECO:0000256" key="7">
    <source>
        <dbReference type="ARBA" id="ARBA00023136"/>
    </source>
</evidence>
<gene>
    <name evidence="17" type="ORF">GGQ96_001975</name>
</gene>
<accession>A0A7W7AKS8</accession>
<keyword evidence="8" id="KW-0143">Chaperone</keyword>
<organism evidence="17 18">
    <name type="scientific">Sphingomonas abaci</name>
    <dbReference type="NCBI Taxonomy" id="237611"/>
    <lineage>
        <taxon>Bacteria</taxon>
        <taxon>Pseudomonadati</taxon>
        <taxon>Pseudomonadota</taxon>
        <taxon>Alphaproteobacteria</taxon>
        <taxon>Sphingomonadales</taxon>
        <taxon>Sphingomonadaceae</taxon>
        <taxon>Sphingomonas</taxon>
    </lineage>
</organism>
<evidence type="ECO:0000256" key="12">
    <source>
        <dbReference type="ARBA" id="ARBA00040743"/>
    </source>
</evidence>
<dbReference type="InterPro" id="IPR046357">
    <property type="entry name" value="PPIase_dom_sf"/>
</dbReference>
<keyword evidence="3" id="KW-1003">Cell membrane</keyword>
<dbReference type="AlphaFoldDB" id="A0A7W7AKS8"/>
<feature type="domain" description="PpiC" evidence="16">
    <location>
        <begin position="233"/>
        <end position="361"/>
    </location>
</feature>
<dbReference type="InterPro" id="IPR052029">
    <property type="entry name" value="PpiD_chaperone"/>
</dbReference>
<proteinExistence type="inferred from homology"/>
<dbReference type="Pfam" id="PF13624">
    <property type="entry name" value="SurA_N_3"/>
    <property type="match status" value="1"/>
</dbReference>
<keyword evidence="14 17" id="KW-0413">Isomerase</keyword>
<evidence type="ECO:0000313" key="17">
    <source>
        <dbReference type="EMBL" id="MBB4617847.1"/>
    </source>
</evidence>
<evidence type="ECO:0000256" key="6">
    <source>
        <dbReference type="ARBA" id="ARBA00022989"/>
    </source>
</evidence>
<keyword evidence="7" id="KW-0472">Membrane</keyword>
<comment type="caution">
    <text evidence="17">The sequence shown here is derived from an EMBL/GenBank/DDBJ whole genome shotgun (WGS) entry which is preliminary data.</text>
</comment>
<evidence type="ECO:0000256" key="3">
    <source>
        <dbReference type="ARBA" id="ARBA00022475"/>
    </source>
</evidence>
<dbReference type="SUPFAM" id="SSF109998">
    <property type="entry name" value="Triger factor/SurA peptide-binding domain-like"/>
    <property type="match status" value="1"/>
</dbReference>
<dbReference type="PROSITE" id="PS50198">
    <property type="entry name" value="PPIC_PPIASE_2"/>
    <property type="match status" value="1"/>
</dbReference>
<evidence type="ECO:0000256" key="2">
    <source>
        <dbReference type="ARBA" id="ARBA00018370"/>
    </source>
</evidence>
<keyword evidence="14" id="KW-0697">Rotamase</keyword>
<dbReference type="Pfam" id="PF13145">
    <property type="entry name" value="Rotamase_2"/>
    <property type="match status" value="1"/>
</dbReference>
<evidence type="ECO:0000256" key="5">
    <source>
        <dbReference type="ARBA" id="ARBA00022692"/>
    </source>
</evidence>
<dbReference type="Proteomes" id="UP000574769">
    <property type="component" value="Unassembled WGS sequence"/>
</dbReference>
<reference evidence="17 18" key="1">
    <citation type="submission" date="2020-08" db="EMBL/GenBank/DDBJ databases">
        <title>Genomic Encyclopedia of Type Strains, Phase IV (KMG-IV): sequencing the most valuable type-strain genomes for metagenomic binning, comparative biology and taxonomic classification.</title>
        <authorList>
            <person name="Goeker M."/>
        </authorList>
    </citation>
    <scope>NUCLEOTIDE SEQUENCE [LARGE SCALE GENOMIC DNA]</scope>
    <source>
        <strain evidence="17 18">DSM 15867</strain>
    </source>
</reference>
<keyword evidence="18" id="KW-1185">Reference proteome</keyword>
<dbReference type="Gene3D" id="3.10.50.40">
    <property type="match status" value="1"/>
</dbReference>
<evidence type="ECO:0000256" key="10">
    <source>
        <dbReference type="ARBA" id="ARBA00031484"/>
    </source>
</evidence>
<evidence type="ECO:0000259" key="16">
    <source>
        <dbReference type="PROSITE" id="PS50198"/>
    </source>
</evidence>